<sequence>MTATNLDDFIGVSRKTLVAFIKDQNKEINNYFTSKNALLPTNVDKLLILAADIHGTMELLEAALAIADASDNEKLNFIYDCFDLDFEIEDLRALCNNKNFAYFSEKYNARELLKNYPLAFDHFLKESEYFIEHMCLLLEHCEKNNFCINKLIKLKCTAIKHLCALEYLIGINETD</sequence>
<gene>
    <name evidence="1" type="primary">pkip</name>
    <name evidence="1" type="ORF">CapoNPV_115</name>
</gene>
<organism evidence="1 2">
    <name type="scientific">Catopsilia pomona nucleopolyhedrovirus</name>
    <dbReference type="NCBI Taxonomy" id="1850906"/>
    <lineage>
        <taxon>Viruses</taxon>
        <taxon>Viruses incertae sedis</taxon>
        <taxon>Naldaviricetes</taxon>
        <taxon>Lefavirales</taxon>
        <taxon>Baculoviridae</taxon>
        <taxon>Alphabaculovirus</taxon>
        <taxon>Alphabaculovirus capomonae</taxon>
    </lineage>
</organism>
<name>A0A172WZJ3_9ABAC</name>
<dbReference type="Proteomes" id="UP000203996">
    <property type="component" value="Segment"/>
</dbReference>
<evidence type="ECO:0000313" key="1">
    <source>
        <dbReference type="EMBL" id="ANF29763.1"/>
    </source>
</evidence>
<keyword evidence="2" id="KW-1185">Reference proteome</keyword>
<proteinExistence type="predicted"/>
<dbReference type="EMBL" id="KU565883">
    <property type="protein sequence ID" value="ANF29763.1"/>
    <property type="molecule type" value="Genomic_DNA"/>
</dbReference>
<dbReference type="KEGG" id="vg:27924339"/>
<dbReference type="GeneID" id="27924339"/>
<reference evidence="1 2" key="1">
    <citation type="journal article" date="2016" name="PLoS ONE">
        <title>Genome Sequencing and Analysis of Catopsilia pomona nucleopolyhedrovirus: A Distinct Species in Group I Alphabaculovirus.</title>
        <authorList>
            <person name="Wang J."/>
            <person name="Zhu Z."/>
            <person name="Zhang L."/>
            <person name="Hou D."/>
            <person name="Wang M."/>
            <person name="Arif B."/>
            <person name="Kou Z."/>
            <person name="Wang H."/>
            <person name="Deng F."/>
            <person name="Hu Z."/>
        </authorList>
    </citation>
    <scope>NUCLEOTIDE SEQUENCE [LARGE SCALE GENOMIC DNA]</scope>
    <source>
        <strain evidence="1">416</strain>
    </source>
</reference>
<protein>
    <submittedName>
        <fullName evidence="1">Pkip</fullName>
    </submittedName>
</protein>
<evidence type="ECO:0000313" key="2">
    <source>
        <dbReference type="Proteomes" id="UP000203996"/>
    </source>
</evidence>
<dbReference type="InterPro" id="IPR009672">
    <property type="entry name" value="Pkip-1"/>
</dbReference>
<accession>A0A172WZJ3</accession>
<dbReference type="Pfam" id="PF06878">
    <property type="entry name" value="Pkip-1"/>
    <property type="match status" value="1"/>
</dbReference>
<dbReference type="OrthoDB" id="12745at10239"/>
<dbReference type="RefSeq" id="YP_009255372.1">
    <property type="nucleotide sequence ID" value="NC_030240.1"/>
</dbReference>